<dbReference type="Proteomes" id="UP001152888">
    <property type="component" value="Unassembled WGS sequence"/>
</dbReference>
<proteinExistence type="predicted"/>
<evidence type="ECO:0000313" key="3">
    <source>
        <dbReference type="Proteomes" id="UP001152888"/>
    </source>
</evidence>
<sequence>MCSLYWRIWRETEKRQKDLPNLQAGKKDSSKRSNSSNTTIFSNFLRNTLPPGRIGRPTYAIIDIACTLIYLFNRCV</sequence>
<reference evidence="2" key="1">
    <citation type="submission" date="2022-03" db="EMBL/GenBank/DDBJ databases">
        <authorList>
            <person name="Sayadi A."/>
        </authorList>
    </citation>
    <scope>NUCLEOTIDE SEQUENCE</scope>
</reference>
<evidence type="ECO:0000313" key="2">
    <source>
        <dbReference type="EMBL" id="CAH1986199.1"/>
    </source>
</evidence>
<protein>
    <submittedName>
        <fullName evidence="2">Uncharacterized protein</fullName>
    </submittedName>
</protein>
<feature type="region of interest" description="Disordered" evidence="1">
    <location>
        <begin position="19"/>
        <end position="38"/>
    </location>
</feature>
<name>A0A9P0KXC4_ACAOB</name>
<dbReference type="EMBL" id="CAKOFQ010006995">
    <property type="protein sequence ID" value="CAH1986199.1"/>
    <property type="molecule type" value="Genomic_DNA"/>
</dbReference>
<keyword evidence="3" id="KW-1185">Reference proteome</keyword>
<dbReference type="OrthoDB" id="10071887at2759"/>
<accession>A0A9P0KXC4</accession>
<evidence type="ECO:0000256" key="1">
    <source>
        <dbReference type="SAM" id="MobiDB-lite"/>
    </source>
</evidence>
<organism evidence="2 3">
    <name type="scientific">Acanthoscelides obtectus</name>
    <name type="common">Bean weevil</name>
    <name type="synonym">Bruchus obtectus</name>
    <dbReference type="NCBI Taxonomy" id="200917"/>
    <lineage>
        <taxon>Eukaryota</taxon>
        <taxon>Metazoa</taxon>
        <taxon>Ecdysozoa</taxon>
        <taxon>Arthropoda</taxon>
        <taxon>Hexapoda</taxon>
        <taxon>Insecta</taxon>
        <taxon>Pterygota</taxon>
        <taxon>Neoptera</taxon>
        <taxon>Endopterygota</taxon>
        <taxon>Coleoptera</taxon>
        <taxon>Polyphaga</taxon>
        <taxon>Cucujiformia</taxon>
        <taxon>Chrysomeloidea</taxon>
        <taxon>Chrysomelidae</taxon>
        <taxon>Bruchinae</taxon>
        <taxon>Bruchini</taxon>
        <taxon>Acanthoscelides</taxon>
    </lineage>
</organism>
<gene>
    <name evidence="2" type="ORF">ACAOBT_LOCUS17116</name>
</gene>
<dbReference type="AlphaFoldDB" id="A0A9P0KXC4"/>
<comment type="caution">
    <text evidence="2">The sequence shown here is derived from an EMBL/GenBank/DDBJ whole genome shotgun (WGS) entry which is preliminary data.</text>
</comment>